<name>A0A248U9Q3_9HYPH</name>
<evidence type="ECO:0000313" key="1">
    <source>
        <dbReference type="EMBL" id="ASV83434.1"/>
    </source>
</evidence>
<proteinExistence type="predicted"/>
<dbReference type="Proteomes" id="UP000215256">
    <property type="component" value="Chromosome 2"/>
</dbReference>
<gene>
    <name evidence="1" type="ORF">CES85_4214</name>
</gene>
<dbReference type="EMBL" id="CP022603">
    <property type="protein sequence ID" value="ASV83434.1"/>
    <property type="molecule type" value="Genomic_DNA"/>
</dbReference>
<sequence>MYLRLVKVWLPGGGITKTVEQIRFKMLLLSFEIRASIK</sequence>
<dbReference type="KEGG" id="och:CES85_4214"/>
<reference evidence="1 2" key="1">
    <citation type="submission" date="2017-07" db="EMBL/GenBank/DDBJ databases">
        <title>Phylogenetic study on the rhizospheric bacterium Ochrobactrum sp. A44.</title>
        <authorList>
            <person name="Krzyzanowska D.M."/>
            <person name="Ossowicki A."/>
            <person name="Rajewska M."/>
            <person name="Maciag T."/>
            <person name="Kaczynski Z."/>
            <person name="Czerwicka M."/>
            <person name="Jafra S."/>
        </authorList>
    </citation>
    <scope>NUCLEOTIDE SEQUENCE [LARGE SCALE GENOMIC DNA]</scope>
    <source>
        <strain evidence="1 2">A44</strain>
    </source>
</reference>
<evidence type="ECO:0000313" key="2">
    <source>
        <dbReference type="Proteomes" id="UP000215256"/>
    </source>
</evidence>
<organism evidence="1 2">
    <name type="scientific">Ochrobactrum quorumnocens</name>
    <dbReference type="NCBI Taxonomy" id="271865"/>
    <lineage>
        <taxon>Bacteria</taxon>
        <taxon>Pseudomonadati</taxon>
        <taxon>Pseudomonadota</taxon>
        <taxon>Alphaproteobacteria</taxon>
        <taxon>Hyphomicrobiales</taxon>
        <taxon>Brucellaceae</taxon>
        <taxon>Brucella/Ochrobactrum group</taxon>
        <taxon>Ochrobactrum</taxon>
    </lineage>
</organism>
<dbReference type="AlphaFoldDB" id="A0A248U9Q3"/>
<accession>A0A248U9Q3</accession>
<protein>
    <submittedName>
        <fullName evidence="1">Uncharacterized protein</fullName>
    </submittedName>
</protein>